<evidence type="ECO:0000313" key="2">
    <source>
        <dbReference type="EMBL" id="KAK7241318.1"/>
    </source>
</evidence>
<comment type="caution">
    <text evidence="2">The sequence shown here is derived from an EMBL/GenBank/DDBJ whole genome shotgun (WGS) entry which is preliminary data.</text>
</comment>
<feature type="compositionally biased region" description="Pro residues" evidence="1">
    <location>
        <begin position="13"/>
        <end position="22"/>
    </location>
</feature>
<reference evidence="2 3" key="1">
    <citation type="submission" date="2024-03" db="EMBL/GenBank/DDBJ databases">
        <title>Aureococcus anophagefferens CCMP1851 and Kratosvirus quantuckense: Draft genome of a second virus-susceptible host strain in the model system.</title>
        <authorList>
            <person name="Chase E."/>
            <person name="Truchon A.R."/>
            <person name="Schepens W."/>
            <person name="Wilhelm S.W."/>
        </authorList>
    </citation>
    <scope>NUCLEOTIDE SEQUENCE [LARGE SCALE GENOMIC DNA]</scope>
    <source>
        <strain evidence="2 3">CCMP1851</strain>
    </source>
</reference>
<feature type="region of interest" description="Disordered" evidence="1">
    <location>
        <begin position="1"/>
        <end position="51"/>
    </location>
</feature>
<keyword evidence="3" id="KW-1185">Reference proteome</keyword>
<protein>
    <submittedName>
        <fullName evidence="2">Damage specific DNA binding protein</fullName>
    </submittedName>
</protein>
<feature type="region of interest" description="Disordered" evidence="1">
    <location>
        <begin position="79"/>
        <end position="109"/>
    </location>
</feature>
<dbReference type="Proteomes" id="UP001363151">
    <property type="component" value="Unassembled WGS sequence"/>
</dbReference>
<evidence type="ECO:0000313" key="3">
    <source>
        <dbReference type="Proteomes" id="UP001363151"/>
    </source>
</evidence>
<name>A0ABR1FYR2_AURAN</name>
<feature type="region of interest" description="Disordered" evidence="1">
    <location>
        <begin position="191"/>
        <end position="216"/>
    </location>
</feature>
<proteinExistence type="predicted"/>
<dbReference type="EMBL" id="JBBJCI010000203">
    <property type="protein sequence ID" value="KAK7241318.1"/>
    <property type="molecule type" value="Genomic_DNA"/>
</dbReference>
<organism evidence="2 3">
    <name type="scientific">Aureococcus anophagefferens</name>
    <name type="common">Harmful bloom alga</name>
    <dbReference type="NCBI Taxonomy" id="44056"/>
    <lineage>
        <taxon>Eukaryota</taxon>
        <taxon>Sar</taxon>
        <taxon>Stramenopiles</taxon>
        <taxon>Ochrophyta</taxon>
        <taxon>Pelagophyceae</taxon>
        <taxon>Pelagomonadales</taxon>
        <taxon>Pelagomonadaceae</taxon>
        <taxon>Aureococcus</taxon>
    </lineage>
</organism>
<feature type="compositionally biased region" description="Low complexity" evidence="1">
    <location>
        <begin position="201"/>
        <end position="216"/>
    </location>
</feature>
<accession>A0ABR1FYR2</accession>
<sequence length="329" mass="33313">MARLAGAPEPRKPPPAPRPAAPAPGASRAPPPAETPAALKRARKASGRAARAGAVALLRRAKALEAGTAAVAAARAAAAHRGTSRDEGWRPAQRGVGRSLEGASPPRRRAKIAAKDRAGAEALAARCRELKALAARAARSQQAGGAPRRGAAATTATSWAGGVVDGDVGETALRVGVRSLRLPLAARARDGQAPRARARHAAWPGRSPTAARATGAGRTELARLSLASDGRSLACDFVDCLAADCALDGALVAARPRASAGARVPALHAEVGNGSLTPRAYAARVEDRADADRRLAGHLRRLGDAATPAVAARVKIADAELAEMAEGGL</sequence>
<gene>
    <name evidence="2" type="primary">DDB2</name>
    <name evidence="2" type="ORF">SO694_00050272</name>
</gene>
<evidence type="ECO:0000256" key="1">
    <source>
        <dbReference type="SAM" id="MobiDB-lite"/>
    </source>
</evidence>